<dbReference type="EMBL" id="JARK01000356">
    <property type="protein sequence ID" value="EYC37941.1"/>
    <property type="molecule type" value="Genomic_DNA"/>
</dbReference>
<dbReference type="OrthoDB" id="14187at2759"/>
<evidence type="ECO:0000313" key="2">
    <source>
        <dbReference type="Proteomes" id="UP000024635"/>
    </source>
</evidence>
<organism evidence="1 2">
    <name type="scientific">Ancylostoma ceylanicum</name>
    <dbReference type="NCBI Taxonomy" id="53326"/>
    <lineage>
        <taxon>Eukaryota</taxon>
        <taxon>Metazoa</taxon>
        <taxon>Ecdysozoa</taxon>
        <taxon>Nematoda</taxon>
        <taxon>Chromadorea</taxon>
        <taxon>Rhabditida</taxon>
        <taxon>Rhabditina</taxon>
        <taxon>Rhabditomorpha</taxon>
        <taxon>Strongyloidea</taxon>
        <taxon>Ancylostomatidae</taxon>
        <taxon>Ancylostomatinae</taxon>
        <taxon>Ancylostoma</taxon>
    </lineage>
</organism>
<gene>
    <name evidence="1" type="primary">Acey_s0756.g2091</name>
    <name evidence="1" type="ORF">Y032_0756g2091</name>
</gene>
<comment type="caution">
    <text evidence="1">The sequence shown here is derived from an EMBL/GenBank/DDBJ whole genome shotgun (WGS) entry which is preliminary data.</text>
</comment>
<protein>
    <submittedName>
        <fullName evidence="1">Uncharacterized protein</fullName>
    </submittedName>
</protein>
<name>A0A016WEA7_9BILA</name>
<evidence type="ECO:0000313" key="1">
    <source>
        <dbReference type="EMBL" id="EYC37941.1"/>
    </source>
</evidence>
<dbReference type="Proteomes" id="UP000024635">
    <property type="component" value="Unassembled WGS sequence"/>
</dbReference>
<accession>A0A016WEA7</accession>
<dbReference type="AlphaFoldDB" id="A0A016WEA7"/>
<sequence length="135" mass="14406">MDSGSESSTAVGSAPIEVAIASKESVTEYVKNAGLALLGATNHAAQLEMVLEDSDAVVKFITDPQTHVLVVDRTVHRDQSGDADTGDESETAVVVFTVRNDVLYRTDKSTSIVFMKRGGIVEADKSIPDQLRVIV</sequence>
<keyword evidence="2" id="KW-1185">Reference proteome</keyword>
<reference evidence="2" key="1">
    <citation type="journal article" date="2015" name="Nat. Genet.">
        <title>The genome and transcriptome of the zoonotic hookworm Ancylostoma ceylanicum identify infection-specific gene families.</title>
        <authorList>
            <person name="Schwarz E.M."/>
            <person name="Hu Y."/>
            <person name="Antoshechkin I."/>
            <person name="Miller M.M."/>
            <person name="Sternberg P.W."/>
            <person name="Aroian R.V."/>
        </authorList>
    </citation>
    <scope>NUCLEOTIDE SEQUENCE</scope>
    <source>
        <strain evidence="2">HY135</strain>
    </source>
</reference>
<proteinExistence type="predicted"/>